<keyword evidence="10" id="KW-0106">Calcium</keyword>
<comment type="similarity">
    <text evidence="3">Belongs to the aminoglycoside phosphotransferase family.</text>
</comment>
<dbReference type="Pfam" id="PF18085">
    <property type="entry name" value="Mak_N_cap"/>
    <property type="match status" value="1"/>
</dbReference>
<dbReference type="Pfam" id="PF00128">
    <property type="entry name" value="Alpha-amylase"/>
    <property type="match status" value="1"/>
</dbReference>
<dbReference type="InterPro" id="IPR032091">
    <property type="entry name" value="Malt_amylase-like_C"/>
</dbReference>
<dbReference type="SUPFAM" id="SSF51011">
    <property type="entry name" value="Glycosyl hydrolase domain"/>
    <property type="match status" value="1"/>
</dbReference>
<keyword evidence="9" id="KW-0547">Nucleotide-binding</keyword>
<name>A0AA42B9H2_9BACT</name>
<dbReference type="EMBL" id="JAMSLR010000003">
    <property type="protein sequence ID" value="MCM8748606.1"/>
    <property type="molecule type" value="Genomic_DNA"/>
</dbReference>
<sequence>MTMAHRMISTEPVLADDPLWYKDAIIYELHVRAFFDSNGDGIGDFPGLTAKLDYLEDLGITAVWLLPFYPSPLRDDGYDIADYTSVHPAYGSVRDVRQFIREAHRRGIRVINELVLNHTSDQHPWFQRARRAAPGSVHRNYYVWSDTPDRYQQARIIFKDFETSNWAWDPIAQAYYWHRFYSHQPDLNYDNPRVRRAIFRVVDFWLEMGIDGMRLDAVPYLYEREGTNCENLPETHAFLKELRRHIDSRFANRMLLAEANQWPEDAVAYFGEGDECHMAFHFPLMPRLFMAIRMEDRFPIIDILSQTPPIPDNAQWALFLRNHDELTLEMVTDEERDYMYRVYARDPVARINLGIRRRLAPLLGNNRRRIELMNGLLFSLPGTPVIYYGDEIGMGDNIYLGDRNGVRTPMQWSSDRNAGFSAASRQRLYLPVIVEAEYHYEAVNVEAQQNNPHSLLWWMKRLIALRKQYRAFGRGSLEFITPENRKVLAYVRKYENETILVVANLSRFVQCAELDLSAYRGLVPVELFGRTEFPVITDQPYFVTLGPHSFYWFSLEPQRVGEEATTIELTDLALVPAFRRDGQLDLGPARRALESLLPTYLRGRRWFAGKARRIKAARITGQVPVPYGQRSAVVLFITVEYTEGDPETYVLPVTWVNGELAGQIVERLPHYVLARTDGGIGEGLLVDALADPAFGLALVEAIGRRRRFADGAGAVIAQPTRAFRWLVNSSTPLPEPGLSRAEQSNNSLIYGDRLILKLFRRVEPGLNPDLEIGRFLTEKARFEHTPPVAGSLEYQSGQGEPMTLGILQGYVVNEGDAWQYTLDTLGGYIERVLASQIDPPEVSLATPDLLACAAQEPPPEAYELIDTYIESAHLLGRRTAELHAALASERQDPAFVPESFTPHYQQSVRQAMRSFAAQTLQTLRKQLARLPEPVRADAERVLAREASIYETYRGLAQRQIHAKRIRCHGDYHLGQVLYTGRDFVIIDFEGEPVRPLSERRLKRSPVLDVAGMLRSFHYAAYAALFDHLQRGLVQNPAQVEPWLRYWYAWVASRFLQGYLGVIGSAGVLPSDPEDLRLLLDAYLLDKAIYEIGYELGHRPDWLAIPLRGVLELLPEPEQVSA</sequence>
<keyword evidence="12 17" id="KW-0413">Isomerase</keyword>
<dbReference type="GO" id="GO:0016740">
    <property type="term" value="F:transferase activity"/>
    <property type="evidence" value="ECO:0007669"/>
    <property type="project" value="UniProtKB-KW"/>
</dbReference>
<comment type="catalytic activity">
    <reaction evidence="15">
        <text>D-maltose + ATP = alpha-maltose 1-phosphate + ADP + H(+)</text>
        <dbReference type="Rhea" id="RHEA:31915"/>
        <dbReference type="ChEBI" id="CHEBI:15378"/>
        <dbReference type="ChEBI" id="CHEBI:17306"/>
        <dbReference type="ChEBI" id="CHEBI:30616"/>
        <dbReference type="ChEBI" id="CHEBI:63576"/>
        <dbReference type="ChEBI" id="CHEBI:456216"/>
        <dbReference type="EC" id="2.7.1.175"/>
    </reaction>
</comment>
<dbReference type="PANTHER" id="PTHR10357">
    <property type="entry name" value="ALPHA-AMYLASE FAMILY MEMBER"/>
    <property type="match status" value="1"/>
</dbReference>
<organism evidence="17 18">
    <name type="scientific">Thermalbibacter longus</name>
    <dbReference type="NCBI Taxonomy" id="2951981"/>
    <lineage>
        <taxon>Bacteria</taxon>
        <taxon>Pseudomonadati</taxon>
        <taxon>Thermomicrobiota</taxon>
        <taxon>Thermomicrobia</taxon>
        <taxon>Thermomicrobiales</taxon>
        <taxon>Thermomicrobiaceae</taxon>
        <taxon>Thermalbibacter</taxon>
    </lineage>
</organism>
<evidence type="ECO:0000256" key="3">
    <source>
        <dbReference type="ARBA" id="ARBA00006219"/>
    </source>
</evidence>
<dbReference type="Gene3D" id="3.90.1200.10">
    <property type="match status" value="1"/>
</dbReference>
<evidence type="ECO:0000256" key="1">
    <source>
        <dbReference type="ARBA" id="ARBA00001595"/>
    </source>
</evidence>
<dbReference type="PANTHER" id="PTHR10357:SF219">
    <property type="entry name" value="MALTOSE ALPHA-D-GLUCOSYLTRANSFERASE"/>
    <property type="match status" value="1"/>
</dbReference>
<evidence type="ECO:0000256" key="12">
    <source>
        <dbReference type="ARBA" id="ARBA00023235"/>
    </source>
</evidence>
<dbReference type="SUPFAM" id="SSF56112">
    <property type="entry name" value="Protein kinase-like (PK-like)"/>
    <property type="match status" value="1"/>
</dbReference>
<dbReference type="InterPro" id="IPR017853">
    <property type="entry name" value="GH"/>
</dbReference>
<dbReference type="SMART" id="SM00642">
    <property type="entry name" value="Aamy"/>
    <property type="match status" value="1"/>
</dbReference>
<evidence type="ECO:0000256" key="5">
    <source>
        <dbReference type="ARBA" id="ARBA00012619"/>
    </source>
</evidence>
<evidence type="ECO:0000256" key="2">
    <source>
        <dbReference type="ARBA" id="ARBA00005496"/>
    </source>
</evidence>
<keyword evidence="7" id="KW-0808">Transferase</keyword>
<evidence type="ECO:0000256" key="6">
    <source>
        <dbReference type="ARBA" id="ARBA00013882"/>
    </source>
</evidence>
<accession>A0AA42B9H2</accession>
<dbReference type="InterPro" id="IPR006047">
    <property type="entry name" value="GH13_cat_dom"/>
</dbReference>
<dbReference type="Proteomes" id="UP001165306">
    <property type="component" value="Unassembled WGS sequence"/>
</dbReference>
<evidence type="ECO:0000256" key="14">
    <source>
        <dbReference type="ARBA" id="ARBA00031378"/>
    </source>
</evidence>
<evidence type="ECO:0000256" key="10">
    <source>
        <dbReference type="ARBA" id="ARBA00022837"/>
    </source>
</evidence>
<evidence type="ECO:0000256" key="11">
    <source>
        <dbReference type="ARBA" id="ARBA00022840"/>
    </source>
</evidence>
<keyword evidence="8" id="KW-0479">Metal-binding</keyword>
<comment type="caution">
    <text evidence="17">The sequence shown here is derived from an EMBL/GenBank/DDBJ whole genome shotgun (WGS) entry which is preliminary data.</text>
</comment>
<dbReference type="Gene3D" id="2.60.40.1180">
    <property type="entry name" value="Golgi alpha-mannosidase II"/>
    <property type="match status" value="1"/>
</dbReference>
<protein>
    <recommendedName>
        <fullName evidence="6">Maltokinase</fullName>
        <ecNumber evidence="4">2.7.1.175</ecNumber>
        <ecNumber evidence="5">5.4.99.16</ecNumber>
    </recommendedName>
    <alternativeName>
        <fullName evidence="14">Maltose alpha-D-glucosyltransferase</fullName>
    </alternativeName>
    <alternativeName>
        <fullName evidence="13">Maltose-1-phosphate synthase</fullName>
    </alternativeName>
</protein>
<dbReference type="NCBIfam" id="TIGR02456">
    <property type="entry name" value="treS_nterm"/>
    <property type="match status" value="1"/>
</dbReference>
<dbReference type="EC" id="2.7.1.175" evidence="4"/>
<feature type="domain" description="Glycosyl hydrolase family 13 catalytic" evidence="16">
    <location>
        <begin position="28"/>
        <end position="427"/>
    </location>
</feature>
<dbReference type="GO" id="GO:0046872">
    <property type="term" value="F:metal ion binding"/>
    <property type="evidence" value="ECO:0007669"/>
    <property type="project" value="UniProtKB-KW"/>
</dbReference>
<comment type="similarity">
    <text evidence="2">Belongs to the glycosyl hydrolase 13 family. TreS subfamily.</text>
</comment>
<dbReference type="Gene3D" id="3.90.400.10">
    <property type="entry name" value="Oligo-1,6-glucosidase, Domain 2"/>
    <property type="match status" value="1"/>
</dbReference>
<keyword evidence="18" id="KW-1185">Reference proteome</keyword>
<gene>
    <name evidence="17" type="primary">treS</name>
    <name evidence="17" type="ORF">NET02_05565</name>
</gene>
<evidence type="ECO:0000256" key="9">
    <source>
        <dbReference type="ARBA" id="ARBA00022741"/>
    </source>
</evidence>
<dbReference type="NCBIfam" id="TIGR02457">
    <property type="entry name" value="TreS_Cterm"/>
    <property type="match status" value="1"/>
</dbReference>
<dbReference type="InterPro" id="IPR040999">
    <property type="entry name" value="Mak_N_cap"/>
</dbReference>
<dbReference type="InterPro" id="IPR012810">
    <property type="entry name" value="TreS/a-amylase_N"/>
</dbReference>
<dbReference type="Pfam" id="PF16657">
    <property type="entry name" value="Malt_amylase_C"/>
    <property type="match status" value="1"/>
</dbReference>
<dbReference type="InterPro" id="IPR013780">
    <property type="entry name" value="Glyco_hydro_b"/>
</dbReference>
<dbReference type="GO" id="GO:0047471">
    <property type="term" value="F:maltose alpha-D-glucosyltransferase activity"/>
    <property type="evidence" value="ECO:0007669"/>
    <property type="project" value="UniProtKB-EC"/>
</dbReference>
<dbReference type="RefSeq" id="WP_284056389.1">
    <property type="nucleotide sequence ID" value="NZ_JAMSLR010000003.1"/>
</dbReference>
<dbReference type="CDD" id="cd11334">
    <property type="entry name" value="AmyAc_TreS"/>
    <property type="match status" value="1"/>
</dbReference>
<proteinExistence type="inferred from homology"/>
<reference evidence="17" key="1">
    <citation type="submission" date="2022-06" db="EMBL/GenBank/DDBJ databases">
        <title>CFH 74404 Thermomicrobiaceae sp.</title>
        <authorList>
            <person name="Ming H."/>
            <person name="Li W.-J."/>
            <person name="Zhao Z."/>
        </authorList>
    </citation>
    <scope>NUCLEOTIDE SEQUENCE</scope>
    <source>
        <strain evidence="17">CFH 74404</strain>
    </source>
</reference>
<evidence type="ECO:0000256" key="8">
    <source>
        <dbReference type="ARBA" id="ARBA00022723"/>
    </source>
</evidence>
<dbReference type="Gene3D" id="3.20.20.80">
    <property type="entry name" value="Glycosidases"/>
    <property type="match status" value="1"/>
</dbReference>
<dbReference type="GO" id="GO:0005524">
    <property type="term" value="F:ATP binding"/>
    <property type="evidence" value="ECO:0007669"/>
    <property type="project" value="UniProtKB-KW"/>
</dbReference>
<dbReference type="InterPro" id="IPR012811">
    <property type="entry name" value="TreS_maltokin_C_dom"/>
</dbReference>
<dbReference type="InterPro" id="IPR011009">
    <property type="entry name" value="Kinase-like_dom_sf"/>
</dbReference>
<evidence type="ECO:0000256" key="4">
    <source>
        <dbReference type="ARBA" id="ARBA00011962"/>
    </source>
</evidence>
<evidence type="ECO:0000259" key="16">
    <source>
        <dbReference type="SMART" id="SM00642"/>
    </source>
</evidence>
<dbReference type="InterPro" id="IPR045857">
    <property type="entry name" value="O16G_dom_2"/>
</dbReference>
<dbReference type="FunFam" id="3.20.20.80:FF:000055">
    <property type="entry name" value="Trehalose synthase"/>
    <property type="match status" value="1"/>
</dbReference>
<evidence type="ECO:0000256" key="13">
    <source>
        <dbReference type="ARBA" id="ARBA00031251"/>
    </source>
</evidence>
<evidence type="ECO:0000313" key="17">
    <source>
        <dbReference type="EMBL" id="MCM8748606.1"/>
    </source>
</evidence>
<evidence type="ECO:0000256" key="7">
    <source>
        <dbReference type="ARBA" id="ARBA00022679"/>
    </source>
</evidence>
<dbReference type="EC" id="5.4.99.16" evidence="5"/>
<dbReference type="SUPFAM" id="SSF51445">
    <property type="entry name" value="(Trans)glycosidases"/>
    <property type="match status" value="1"/>
</dbReference>
<comment type="catalytic activity">
    <reaction evidence="1">
        <text>D-maltose = alpha,alpha-trehalose</text>
        <dbReference type="Rhea" id="RHEA:15145"/>
        <dbReference type="ChEBI" id="CHEBI:16551"/>
        <dbReference type="ChEBI" id="CHEBI:17306"/>
        <dbReference type="EC" id="5.4.99.16"/>
    </reaction>
</comment>
<evidence type="ECO:0000313" key="18">
    <source>
        <dbReference type="Proteomes" id="UP001165306"/>
    </source>
</evidence>
<keyword evidence="11" id="KW-0067">ATP-binding</keyword>
<dbReference type="GO" id="GO:0005975">
    <property type="term" value="P:carbohydrate metabolic process"/>
    <property type="evidence" value="ECO:0007669"/>
    <property type="project" value="InterPro"/>
</dbReference>
<dbReference type="AlphaFoldDB" id="A0AA42B9H2"/>
<evidence type="ECO:0000256" key="15">
    <source>
        <dbReference type="ARBA" id="ARBA00049067"/>
    </source>
</evidence>